<organism evidence="2 3">
    <name type="scientific">Peptoniphilus asaccharolyticus DSM 20463</name>
    <dbReference type="NCBI Taxonomy" id="573058"/>
    <lineage>
        <taxon>Bacteria</taxon>
        <taxon>Bacillati</taxon>
        <taxon>Bacillota</taxon>
        <taxon>Tissierellia</taxon>
        <taxon>Tissierellales</taxon>
        <taxon>Peptoniphilaceae</taxon>
        <taxon>Peptoniphilus</taxon>
    </lineage>
</organism>
<accession>A0A1W1UVL8</accession>
<evidence type="ECO:0000313" key="2">
    <source>
        <dbReference type="EMBL" id="SMB85147.1"/>
    </source>
</evidence>
<name>A0A1W1UVL8_PEPAS</name>
<sequence>MKKKIRVLGLMFIIMALTGCSFVNINMRNIAAPKINKTPINGSWTVTKVIFIKDNKEYFNYKDKIGSDIYFSNNGFIIDGYYFENPSIKSKVVNTEKFLERKYQIEPSDLGIDKEKLTVVNLYNSKDLVYQILKVEENECYIYLDGVFLQLSRVSEDVSEEEFQDIKSREESKLTNLKEKLDANSKDNGILIGLKYDDENRFNYRSFYLKFNNNDLESVGEVEGLKIIGEKGIISIDEENKYVTLINETGDSKKTEEVKDSENSEIMYVSEDYISLKKNYEDDRKSLTFKYTNEIDKDRRIPLSKLIDDGDKIFKKQALKSAEEGYINDSNFGIRRKNGRFEVFGLMTYRDASKEDVFFDLGIDINRILENTAELNMPFENIKTYLPDLKDAVMSSNNRFIVTIENNSLNIYNIVDAALGSKKIYSIEIPQSSEIVQIERFVGSNSINIKEKLNTN</sequence>
<keyword evidence="3" id="KW-1185">Reference proteome</keyword>
<keyword evidence="1" id="KW-0175">Coiled coil</keyword>
<evidence type="ECO:0000313" key="3">
    <source>
        <dbReference type="Proteomes" id="UP000192368"/>
    </source>
</evidence>
<proteinExistence type="predicted"/>
<gene>
    <name evidence="2" type="ORF">SAMN00017477_0764</name>
</gene>
<reference evidence="3" key="1">
    <citation type="submission" date="2017-04" db="EMBL/GenBank/DDBJ databases">
        <authorList>
            <person name="Varghese N."/>
            <person name="Submissions S."/>
        </authorList>
    </citation>
    <scope>NUCLEOTIDE SEQUENCE [LARGE SCALE GENOMIC DNA]</scope>
    <source>
        <strain evidence="3">DSM 20463</strain>
    </source>
</reference>
<dbReference type="STRING" id="573058.SAMN00017477_0764"/>
<dbReference type="RefSeq" id="WP_084230411.1">
    <property type="nucleotide sequence ID" value="NZ_FWWR01000009.1"/>
</dbReference>
<dbReference type="PROSITE" id="PS51257">
    <property type="entry name" value="PROKAR_LIPOPROTEIN"/>
    <property type="match status" value="1"/>
</dbReference>
<evidence type="ECO:0008006" key="4">
    <source>
        <dbReference type="Google" id="ProtNLM"/>
    </source>
</evidence>
<protein>
    <recommendedName>
        <fullName evidence="4">Lipoprotein</fullName>
    </recommendedName>
</protein>
<dbReference type="OrthoDB" id="2677224at2"/>
<dbReference type="AlphaFoldDB" id="A0A1W1UVL8"/>
<evidence type="ECO:0000256" key="1">
    <source>
        <dbReference type="SAM" id="Coils"/>
    </source>
</evidence>
<dbReference type="Proteomes" id="UP000192368">
    <property type="component" value="Unassembled WGS sequence"/>
</dbReference>
<dbReference type="EMBL" id="FWWR01000009">
    <property type="protein sequence ID" value="SMB85147.1"/>
    <property type="molecule type" value="Genomic_DNA"/>
</dbReference>
<feature type="coiled-coil region" evidence="1">
    <location>
        <begin position="160"/>
        <end position="187"/>
    </location>
</feature>